<evidence type="ECO:0000313" key="2">
    <source>
        <dbReference type="Proteomes" id="UP000464751"/>
    </source>
</evidence>
<reference evidence="1 2" key="1">
    <citation type="submission" date="2020-02" db="EMBL/GenBank/DDBJ databases">
        <authorList>
            <person name="Li G."/>
        </authorList>
    </citation>
    <scope>NUCLEOTIDE SEQUENCE [LARGE SCALE GENOMIC DNA]</scope>
    <source>
        <strain evidence="1 2">DSM 102029</strain>
    </source>
</reference>
<dbReference type="AlphaFoldDB" id="A0A6P1YNN6"/>
<organism evidence="1 2">
    <name type="scientific">Ancylobacter pratisalsi</name>
    <dbReference type="NCBI Taxonomy" id="1745854"/>
    <lineage>
        <taxon>Bacteria</taxon>
        <taxon>Pseudomonadati</taxon>
        <taxon>Pseudomonadota</taxon>
        <taxon>Alphaproteobacteria</taxon>
        <taxon>Hyphomicrobiales</taxon>
        <taxon>Xanthobacteraceae</taxon>
        <taxon>Ancylobacter</taxon>
    </lineage>
</organism>
<protein>
    <submittedName>
        <fullName evidence="1">Uncharacterized protein</fullName>
    </submittedName>
</protein>
<accession>A0A6P1YNN6</accession>
<dbReference type="InterPro" id="IPR027417">
    <property type="entry name" value="P-loop_NTPase"/>
</dbReference>
<proteinExistence type="predicted"/>
<dbReference type="EMBL" id="CP048630">
    <property type="protein sequence ID" value="QIB34331.1"/>
    <property type="molecule type" value="Genomic_DNA"/>
</dbReference>
<evidence type="ECO:0000313" key="1">
    <source>
        <dbReference type="EMBL" id="QIB34331.1"/>
    </source>
</evidence>
<gene>
    <name evidence="1" type="ORF">G3A50_11880</name>
</gene>
<sequence length="392" mass="43772">MIRLRHLRLRSFTASRAFGADIPFQSGLNIVQAPNTSGKSTCLQSIIYALGLERSLGPQLTIPLPYAMRERIHEFEEAPYELVLQSYVELEMENAEGDIVVLHRDIVGGKNTKLIQTWSGPALSSGLPAGEQRDYFVLDAGSATHEDGFHAFLAKFLGWDLPIVARFDGTECPLYLEAIFPMLFVEQKRGWSSIQGPFPTFFRIQDIARRVMEFLLDFETARNRRKRAELRGMVSDLVGQWSDRRRTLEDGAASVGRIRGLPAQPTPEFATTPVINLQLYYQGEWVRLGDVVETVSARIADLEASQLETVEVAAPDIQSRVTDLRGKIDVLAAVLEAVRVEHGAEMQDNKALEARVKSLEADLKRNQDAQKLQRLGSDLGKAASEHVCPTCH</sequence>
<dbReference type="RefSeq" id="WP_163075475.1">
    <property type="nucleotide sequence ID" value="NZ_CP048630.1"/>
</dbReference>
<dbReference type="Gene3D" id="3.40.50.300">
    <property type="entry name" value="P-loop containing nucleotide triphosphate hydrolases"/>
    <property type="match status" value="1"/>
</dbReference>
<dbReference type="Proteomes" id="UP000464751">
    <property type="component" value="Chromosome"/>
</dbReference>
<keyword evidence="2" id="KW-1185">Reference proteome</keyword>
<dbReference type="KEGG" id="apra:G3A50_11880"/>
<name>A0A6P1YNN6_9HYPH</name>